<dbReference type="Pfam" id="PF07007">
    <property type="entry name" value="LprI"/>
    <property type="match status" value="1"/>
</dbReference>
<reference evidence="3 4" key="1">
    <citation type="submission" date="2014-01" db="EMBL/GenBank/DDBJ databases">
        <title>Genome sequence determination for a cystic fibrosis isolate, Inquilinus limosus.</title>
        <authorList>
            <person name="Pino M."/>
            <person name="Di Conza J."/>
            <person name="Gutkind G."/>
        </authorList>
    </citation>
    <scope>NUCLEOTIDE SEQUENCE [LARGE SCALE GENOMIC DNA]</scope>
    <source>
        <strain evidence="3 4">MP06</strain>
    </source>
</reference>
<protein>
    <recommendedName>
        <fullName evidence="2">Lysozyme inhibitor LprI-like N-terminal domain-containing protein</fullName>
    </recommendedName>
</protein>
<dbReference type="AlphaFoldDB" id="A0A0A0D0E0"/>
<name>A0A0A0D0E0_9PROT</name>
<organism evidence="3 4">
    <name type="scientific">Inquilinus limosus MP06</name>
    <dbReference type="NCBI Taxonomy" id="1398085"/>
    <lineage>
        <taxon>Bacteria</taxon>
        <taxon>Pseudomonadati</taxon>
        <taxon>Pseudomonadota</taxon>
        <taxon>Alphaproteobacteria</taxon>
        <taxon>Rhodospirillales</taxon>
        <taxon>Rhodospirillaceae</taxon>
        <taxon>Inquilinus</taxon>
    </lineage>
</organism>
<gene>
    <name evidence="3" type="ORF">P409_32325</name>
</gene>
<evidence type="ECO:0000313" key="4">
    <source>
        <dbReference type="Proteomes" id="UP000029995"/>
    </source>
</evidence>
<feature type="chain" id="PRO_5001960984" description="Lysozyme inhibitor LprI-like N-terminal domain-containing protein" evidence="1">
    <location>
        <begin position="23"/>
        <end position="131"/>
    </location>
</feature>
<dbReference type="EMBL" id="JANX01000785">
    <property type="protein sequence ID" value="KGM30557.1"/>
    <property type="molecule type" value="Genomic_DNA"/>
</dbReference>
<evidence type="ECO:0000313" key="3">
    <source>
        <dbReference type="EMBL" id="KGM30557.1"/>
    </source>
</evidence>
<dbReference type="Proteomes" id="UP000029995">
    <property type="component" value="Unassembled WGS sequence"/>
</dbReference>
<evidence type="ECO:0000256" key="1">
    <source>
        <dbReference type="SAM" id="SignalP"/>
    </source>
</evidence>
<dbReference type="OrthoDB" id="7340239at2"/>
<dbReference type="Gene3D" id="1.20.1270.180">
    <property type="match status" value="1"/>
</dbReference>
<feature type="domain" description="Lysozyme inhibitor LprI-like N-terminal" evidence="2">
    <location>
        <begin position="46"/>
        <end position="125"/>
    </location>
</feature>
<dbReference type="InterPro" id="IPR009739">
    <property type="entry name" value="LprI-like_N"/>
</dbReference>
<sequence length="131" mass="13848">MKFVALVLALAATAGISGAAVAAEGPKDYDKIYSDCLAEAGGANNGTVGACAEGVADQTKPEMNRLYQAILGKMNSPADAAKLEKAQKAWIVYRDNHCELAGSYVGSPMYAFCPMTLNIQRVKQLREMAGE</sequence>
<accession>A0A0A0D0E0</accession>
<comment type="caution">
    <text evidence="3">The sequence shown here is derived from an EMBL/GenBank/DDBJ whole genome shotgun (WGS) entry which is preliminary data.</text>
</comment>
<proteinExistence type="predicted"/>
<dbReference type="RefSeq" id="WP_034848281.1">
    <property type="nucleotide sequence ID" value="NZ_JANX01000785.1"/>
</dbReference>
<evidence type="ECO:0000259" key="2">
    <source>
        <dbReference type="Pfam" id="PF07007"/>
    </source>
</evidence>
<feature type="signal peptide" evidence="1">
    <location>
        <begin position="1"/>
        <end position="22"/>
    </location>
</feature>
<keyword evidence="1" id="KW-0732">Signal</keyword>